<dbReference type="STRING" id="1576480.XU08_C0003G0104"/>
<comment type="caution">
    <text evidence="1">The sequence shown here is derived from an EMBL/GenBank/DDBJ whole genome shotgun (WGS) entry which is preliminary data.</text>
</comment>
<dbReference type="EMBL" id="LDXK01000003">
    <property type="protein sequence ID" value="KRT67428.1"/>
    <property type="molecule type" value="Genomic_DNA"/>
</dbReference>
<protein>
    <submittedName>
        <fullName evidence="1">Uncharacterized protein</fullName>
    </submittedName>
</protein>
<organism evidence="1 2">
    <name type="scientific">candidate division WWE3 bacterium CSP1-7</name>
    <dbReference type="NCBI Taxonomy" id="1576480"/>
    <lineage>
        <taxon>Bacteria</taxon>
        <taxon>Katanobacteria</taxon>
    </lineage>
</organism>
<dbReference type="Proteomes" id="UP000051297">
    <property type="component" value="Unassembled WGS sequence"/>
</dbReference>
<reference evidence="1 2" key="1">
    <citation type="submission" date="2015-05" db="EMBL/GenBank/DDBJ databases">
        <title>Critical biogeochemical functions in the subsurface are associated with bacteria from new phyla and little studied lineages.</title>
        <authorList>
            <person name="Hug L.A."/>
            <person name="Thomas B.C."/>
            <person name="Sharon I."/>
            <person name="Brown C.T."/>
            <person name="Sharma R."/>
            <person name="Hettich R.L."/>
            <person name="Wilkins M.J."/>
            <person name="Williams K.H."/>
            <person name="Singh A."/>
            <person name="Banfield J.F."/>
        </authorList>
    </citation>
    <scope>NUCLEOTIDE SEQUENCE [LARGE SCALE GENOMIC DNA]</scope>
    <source>
        <strain evidence="1">CSP1-7</strain>
    </source>
</reference>
<dbReference type="AlphaFoldDB" id="A0A0T5ZX86"/>
<evidence type="ECO:0000313" key="1">
    <source>
        <dbReference type="EMBL" id="KRT67428.1"/>
    </source>
</evidence>
<gene>
    <name evidence="1" type="ORF">XU08_C0003G0104</name>
</gene>
<sequence>MKRSNLTLVLLVALIVVAVAIIVIASGPRSEIVSRSVTIPGESVRLDWHSVNPPRPGLTCWAAEISESFGYLGYGYSYIYCEPSS</sequence>
<accession>A0A0T5ZX86</accession>
<name>A0A0T5ZX86_UNCKA</name>
<proteinExistence type="predicted"/>
<evidence type="ECO:0000313" key="2">
    <source>
        <dbReference type="Proteomes" id="UP000051297"/>
    </source>
</evidence>